<dbReference type="SUPFAM" id="SSF54637">
    <property type="entry name" value="Thioesterase/thiol ester dehydrase-isomerase"/>
    <property type="match status" value="1"/>
</dbReference>
<reference evidence="1 2" key="2">
    <citation type="journal article" date="2010" name="Stand. Genomic Sci.">
        <title>Complete genome sequence of Sulfurospirillum deleyianum type strain (5175).</title>
        <authorList>
            <person name="Sikorski J."/>
            <person name="Lapidus A."/>
            <person name="Copeland A."/>
            <person name="Glavina Del Rio T."/>
            <person name="Nolan M."/>
            <person name="Lucas S."/>
            <person name="Chen F."/>
            <person name="Tice H."/>
            <person name="Cheng J.F."/>
            <person name="Saunders E."/>
            <person name="Bruce D."/>
            <person name="Goodwin L."/>
            <person name="Pitluck S."/>
            <person name="Ovchinnikova G."/>
            <person name="Pati A."/>
            <person name="Ivanova N."/>
            <person name="Mavromatis K."/>
            <person name="Chen A."/>
            <person name="Palaniappan K."/>
            <person name="Chain P."/>
            <person name="Land M."/>
            <person name="Hauser L."/>
            <person name="Chang Y.J."/>
            <person name="Jeffries C.D."/>
            <person name="Brettin T."/>
            <person name="Detter J.C."/>
            <person name="Han C."/>
            <person name="Rohde M."/>
            <person name="Lang E."/>
            <person name="Spring S."/>
            <person name="Goker M."/>
            <person name="Bristow J."/>
            <person name="Eisen J.A."/>
            <person name="Markowitz V."/>
            <person name="Hugenholtz P."/>
            <person name="Kyrpides N.C."/>
            <person name="Klenk H.P."/>
        </authorList>
    </citation>
    <scope>NUCLEOTIDE SEQUENCE [LARGE SCALE GENOMIC DNA]</scope>
    <source>
        <strain evidence="2">ATCC 51133 / DSM 6946 / 5175</strain>
    </source>
</reference>
<dbReference type="EMBL" id="CP001816">
    <property type="protein sequence ID" value="ACZ12366.1"/>
    <property type="molecule type" value="Genomic_DNA"/>
</dbReference>
<proteinExistence type="predicted"/>
<dbReference type="HOGENOM" id="CLU_124322_0_0_7"/>
<dbReference type="Gene3D" id="3.10.129.10">
    <property type="entry name" value="Hotdog Thioesterase"/>
    <property type="match status" value="1"/>
</dbReference>
<name>D1B2P6_SULD5</name>
<evidence type="ECO:0000313" key="1">
    <source>
        <dbReference type="EMBL" id="ACZ12366.1"/>
    </source>
</evidence>
<keyword evidence="2" id="KW-1185">Reference proteome</keyword>
<sequence length="180" mass="20089">MAKNKMSLAQEALDKIPSFEDETESVEELLNDGTFLNDELKTHQKIKTTFSGSLVELKKNKAKVILQTTHEMSVDEFGLIHSGFIFGAAEYAAIAAVNEENIVIIGCKSKFFAPAKVGDLIVLEAQGRFEEARKREIKVVGFINEIKVFEGLFHAIILENHILKTKIDELQASMQGKDFS</sequence>
<dbReference type="AlphaFoldDB" id="D1B2P6"/>
<dbReference type="InterPro" id="IPR029069">
    <property type="entry name" value="HotDog_dom_sf"/>
</dbReference>
<dbReference type="OrthoDB" id="5323777at2"/>
<evidence type="ECO:0000313" key="2">
    <source>
        <dbReference type="Proteomes" id="UP000002222"/>
    </source>
</evidence>
<accession>D1B2P6</accession>
<gene>
    <name evidence="1" type="ordered locus">Sdel_1346</name>
</gene>
<protein>
    <submittedName>
        <fullName evidence="1">Thioesterase superfamily protein</fullName>
    </submittedName>
</protein>
<dbReference type="Proteomes" id="UP000002222">
    <property type="component" value="Chromosome"/>
</dbReference>
<dbReference type="KEGG" id="sdl:Sdel_1346"/>
<dbReference type="eggNOG" id="COG2050">
    <property type="taxonomic scope" value="Bacteria"/>
</dbReference>
<reference evidence="2" key="1">
    <citation type="submission" date="2009-11" db="EMBL/GenBank/DDBJ databases">
        <title>The complete genome of Sulfurospirillum deleyianum DSM 6946.</title>
        <authorList>
            <consortium name="US DOE Joint Genome Institute (JGI-PGF)"/>
            <person name="Lucas S."/>
            <person name="Copeland A."/>
            <person name="Lapidus A."/>
            <person name="Glavina del Rio T."/>
            <person name="Dalin E."/>
            <person name="Tice H."/>
            <person name="Bruce D."/>
            <person name="Goodwin L."/>
            <person name="Pitluck S."/>
            <person name="Kyrpides N."/>
            <person name="Mavromatis K."/>
            <person name="Ivanova N."/>
            <person name="Ovchinnikova G."/>
            <person name="Munk A.C."/>
            <person name="Lu M."/>
            <person name="Brettin T."/>
            <person name="Detter J.C."/>
            <person name="Han C."/>
            <person name="Tapia R."/>
            <person name="Larimer F."/>
            <person name="Land M."/>
            <person name="Hauser L."/>
            <person name="Markowitz V."/>
            <person name="Cheng J.F."/>
            <person name="Hugenholtz P."/>
            <person name="Woyke T."/>
            <person name="Wu D."/>
            <person name="Aumann P."/>
            <person name="Schneider S."/>
            <person name="Lang E."/>
            <person name="Spring S."/>
            <person name="Klenk H.P."/>
            <person name="Eisen J.A."/>
        </authorList>
    </citation>
    <scope>NUCLEOTIDE SEQUENCE [LARGE SCALE GENOMIC DNA]</scope>
    <source>
        <strain evidence="2">ATCC 51133 / DSM 6946 / 5175</strain>
    </source>
</reference>
<dbReference type="STRING" id="525898.Sdel_1346"/>
<organism evidence="1 2">
    <name type="scientific">Sulfurospirillum deleyianum (strain ATCC 51133 / DSM 6946 / 5175)</name>
    <dbReference type="NCBI Taxonomy" id="525898"/>
    <lineage>
        <taxon>Bacteria</taxon>
        <taxon>Pseudomonadati</taxon>
        <taxon>Campylobacterota</taxon>
        <taxon>Epsilonproteobacteria</taxon>
        <taxon>Campylobacterales</taxon>
        <taxon>Sulfurospirillaceae</taxon>
        <taxon>Sulfurospirillum</taxon>
    </lineage>
</organism>
<dbReference type="RefSeq" id="WP_012857117.1">
    <property type="nucleotide sequence ID" value="NC_013512.1"/>
</dbReference>